<comment type="subcellular location">
    <subcellularLocation>
        <location evidence="1">Preautophagosomal structure membrane</location>
        <topology evidence="1">Peripheral membrane protein</topology>
    </subcellularLocation>
</comment>
<evidence type="ECO:0000313" key="17">
    <source>
        <dbReference type="EMBL" id="KAF7508033.1"/>
    </source>
</evidence>
<organism evidence="17 18">
    <name type="scientific">Endocarpon pusillum</name>
    <dbReference type="NCBI Taxonomy" id="364733"/>
    <lineage>
        <taxon>Eukaryota</taxon>
        <taxon>Fungi</taxon>
        <taxon>Dikarya</taxon>
        <taxon>Ascomycota</taxon>
        <taxon>Pezizomycotina</taxon>
        <taxon>Eurotiomycetes</taxon>
        <taxon>Chaetothyriomycetidae</taxon>
        <taxon>Verrucariales</taxon>
        <taxon>Verrucariaceae</taxon>
        <taxon>Endocarpon</taxon>
    </lineage>
</organism>
<dbReference type="InterPro" id="IPR008271">
    <property type="entry name" value="Ser/Thr_kinase_AS"/>
</dbReference>
<proteinExistence type="predicted"/>
<dbReference type="CDD" id="cd00180">
    <property type="entry name" value="PKc"/>
    <property type="match status" value="1"/>
</dbReference>
<evidence type="ECO:0000256" key="3">
    <source>
        <dbReference type="ARBA" id="ARBA00018572"/>
    </source>
</evidence>
<dbReference type="GO" id="GO:0061709">
    <property type="term" value="P:reticulophagy"/>
    <property type="evidence" value="ECO:0007669"/>
    <property type="project" value="TreeGrafter"/>
</dbReference>
<keyword evidence="9" id="KW-0067">ATP-binding</keyword>
<gene>
    <name evidence="17" type="ORF">GJ744_009615</name>
</gene>
<keyword evidence="15" id="KW-1133">Transmembrane helix</keyword>
<evidence type="ECO:0000256" key="15">
    <source>
        <dbReference type="SAM" id="Phobius"/>
    </source>
</evidence>
<dbReference type="GO" id="GO:0042594">
    <property type="term" value="P:response to starvation"/>
    <property type="evidence" value="ECO:0007669"/>
    <property type="project" value="TreeGrafter"/>
</dbReference>
<evidence type="ECO:0000256" key="1">
    <source>
        <dbReference type="ARBA" id="ARBA00004623"/>
    </source>
</evidence>
<dbReference type="GO" id="GO:0010506">
    <property type="term" value="P:regulation of autophagy"/>
    <property type="evidence" value="ECO:0007669"/>
    <property type="project" value="InterPro"/>
</dbReference>
<feature type="compositionally biased region" description="Polar residues" evidence="14">
    <location>
        <begin position="384"/>
        <end position="397"/>
    </location>
</feature>
<dbReference type="SUPFAM" id="SSF56112">
    <property type="entry name" value="Protein kinase-like (PK-like)"/>
    <property type="match status" value="1"/>
</dbReference>
<evidence type="ECO:0000256" key="8">
    <source>
        <dbReference type="ARBA" id="ARBA00022777"/>
    </source>
</evidence>
<dbReference type="InterPro" id="IPR011009">
    <property type="entry name" value="Kinase-like_dom_sf"/>
</dbReference>
<dbReference type="PROSITE" id="PS50011">
    <property type="entry name" value="PROTEIN_KINASE_DOM"/>
    <property type="match status" value="1"/>
</dbReference>
<reference evidence="17" key="1">
    <citation type="submission" date="2020-02" db="EMBL/GenBank/DDBJ databases">
        <authorList>
            <person name="Palmer J.M."/>
        </authorList>
    </citation>
    <scope>NUCLEOTIDE SEQUENCE</scope>
    <source>
        <strain evidence="17">EPUS1.4</strain>
        <tissue evidence="17">Thallus</tissue>
    </source>
</reference>
<dbReference type="PROSITE" id="PS00108">
    <property type="entry name" value="PROTEIN_KINASE_ST"/>
    <property type="match status" value="1"/>
</dbReference>
<feature type="compositionally biased region" description="Polar residues" evidence="14">
    <location>
        <begin position="546"/>
        <end position="565"/>
    </location>
</feature>
<dbReference type="Gene3D" id="1.10.510.10">
    <property type="entry name" value="Transferase(Phosphotransferase) domain 1"/>
    <property type="match status" value="1"/>
</dbReference>
<dbReference type="GO" id="GO:0034045">
    <property type="term" value="C:phagophore assembly site membrane"/>
    <property type="evidence" value="ECO:0007669"/>
    <property type="project" value="UniProtKB-SubCell"/>
</dbReference>
<keyword evidence="6" id="KW-0808">Transferase</keyword>
<dbReference type="AlphaFoldDB" id="A0A8H7E4P0"/>
<dbReference type="InterPro" id="IPR045269">
    <property type="entry name" value="Atg1-like"/>
</dbReference>
<evidence type="ECO:0000256" key="5">
    <source>
        <dbReference type="ARBA" id="ARBA00022527"/>
    </source>
</evidence>
<dbReference type="GO" id="GO:0000045">
    <property type="term" value="P:autophagosome assembly"/>
    <property type="evidence" value="ECO:0007669"/>
    <property type="project" value="TreeGrafter"/>
</dbReference>
<dbReference type="GO" id="GO:0005829">
    <property type="term" value="C:cytosol"/>
    <property type="evidence" value="ECO:0007669"/>
    <property type="project" value="TreeGrafter"/>
</dbReference>
<evidence type="ECO:0000256" key="10">
    <source>
        <dbReference type="ARBA" id="ARBA00023006"/>
    </source>
</evidence>
<feature type="compositionally biased region" description="Low complexity" evidence="14">
    <location>
        <begin position="583"/>
        <end position="592"/>
    </location>
</feature>
<sequence length="1008" mass="107422">MLDAVRNGPHIIVTGTARYLDDLSRSVELPMQFYPEDLASLLERTQTERGLNEAFFIVPLYYYTVLAQMLSALVFLHSQDVNIIHRDIKPENILFEHPNGDPTKTPTHFVLGHFGYASRASPPPSGVTDSLQYMASEMYYGQKQTAAVDIWSLGMVCVEMAGWLPGTAGATTVDSMKKVNWCNCMQELAKEIQDYRPEIQEMIRVDPLKRTTATQLLTKIKSSTHIRSQKASARLARLMIKKNLGPGVPEINLDAVVNVYLDKYKLVDESEPANPTSEVSSRTQRAVITTKSRSTPPQLPPCLQLRGGAGPSRGQPLTSAPPTRPLTRSRRMMGSLRSAVLPPPLQSQRIAAPANSDAISLPSMSQGVADSSAVAPIRKGSETEGASATTIVTPQRSRSQEEGKTSEVIATPKRSQRKGAAKKSSVSPRPAQTYPNDGPSTTAKTSYESQATVEPADATLKSRKIPSQQAKQAPRATAAQISSPAQEAERLPKSDATQESSTPERTEGAPGAAKASVAERLPKSVATQESSTPGRTEGAPGAAKASVSTGSQGTTTPSALASSINLEAESAKNQRQATRQRRSTAPQASSTAQPPPNMLRAAPQTNGTSKSTNSPRSTSSSGATSATHSQDQSYSGSRNPSQRLSANAPSFFPPGRSGNDRDRALHGNGRQPSRRSDGQCQATGVGAGLVAHQASGQATQGGVQSGRHGVMLSAHQGPQGSPALGVAGTSPPMSPLNRAIRSSPSPGQPAMPVPAQSIGLKPQTQPNHTQARPRRPPPLLHSATRAFPMWSPSGVYTDLSPTLVGAPAQNFLVYAQVGEFTPAAYVPQVQQSHFGPPFQSSPSQYYFYSHQNARGATPYFSDVPRSQAPRHEAAQGQGNVDQGGKFPTGLAGVQGQSTGALARPSPPLHMQPQIQGAGEPTRRQQETIPEAVSSPQLPALPVQRDSAPGKLPSPPNAEAHTQQDRFPQKLPSAPDSVADSQTNKDEGEWEEPRHVRRRRSRIAIKGSA</sequence>
<evidence type="ECO:0000256" key="6">
    <source>
        <dbReference type="ARBA" id="ARBA00022679"/>
    </source>
</evidence>
<evidence type="ECO:0000256" key="14">
    <source>
        <dbReference type="SAM" id="MobiDB-lite"/>
    </source>
</evidence>
<evidence type="ECO:0000256" key="4">
    <source>
        <dbReference type="ARBA" id="ARBA00019599"/>
    </source>
</evidence>
<comment type="caution">
    <text evidence="17">The sequence shown here is derived from an EMBL/GenBank/DDBJ whole genome shotgun (WGS) entry which is preliminary data.</text>
</comment>
<keyword evidence="7" id="KW-0547">Nucleotide-binding</keyword>
<evidence type="ECO:0000256" key="2">
    <source>
        <dbReference type="ARBA" id="ARBA00012513"/>
    </source>
</evidence>
<feature type="compositionally biased region" description="Polar residues" evidence="14">
    <location>
        <begin position="433"/>
        <end position="452"/>
    </location>
</feature>
<feature type="compositionally biased region" description="Low complexity" evidence="14">
    <location>
        <begin position="608"/>
        <end position="629"/>
    </location>
</feature>
<accession>A0A8H7E4P0</accession>
<evidence type="ECO:0000256" key="7">
    <source>
        <dbReference type="ARBA" id="ARBA00022741"/>
    </source>
</evidence>
<feature type="domain" description="Protein kinase" evidence="16">
    <location>
        <begin position="1"/>
        <end position="228"/>
    </location>
</feature>
<feature type="compositionally biased region" description="Polar residues" evidence="14">
    <location>
        <begin position="273"/>
        <end position="296"/>
    </location>
</feature>
<feature type="compositionally biased region" description="Basic and acidic residues" evidence="14">
    <location>
        <begin position="982"/>
        <end position="993"/>
    </location>
</feature>
<dbReference type="GO" id="GO:0004674">
    <property type="term" value="F:protein serine/threonine kinase activity"/>
    <property type="evidence" value="ECO:0007669"/>
    <property type="project" value="UniProtKB-KW"/>
</dbReference>
<evidence type="ECO:0000256" key="11">
    <source>
        <dbReference type="ARBA" id="ARBA00030237"/>
    </source>
</evidence>
<protein>
    <recommendedName>
        <fullName evidence="3">Serine/threonine-protein kinase ATG1</fullName>
        <ecNumber evidence="2">2.7.11.1</ecNumber>
    </recommendedName>
    <alternativeName>
        <fullName evidence="11">Autophagy-related protein 1</fullName>
    </alternativeName>
    <alternativeName>
        <fullName evidence="4">Serine/threonine-protein kinase atg1</fullName>
    </alternativeName>
</protein>
<dbReference type="GO" id="GO:0005776">
    <property type="term" value="C:autophagosome"/>
    <property type="evidence" value="ECO:0007669"/>
    <property type="project" value="TreeGrafter"/>
</dbReference>
<evidence type="ECO:0000256" key="12">
    <source>
        <dbReference type="ARBA" id="ARBA00047899"/>
    </source>
</evidence>
<dbReference type="GO" id="GO:0000422">
    <property type="term" value="P:autophagy of mitochondrion"/>
    <property type="evidence" value="ECO:0007669"/>
    <property type="project" value="TreeGrafter"/>
</dbReference>
<feature type="compositionally biased region" description="Polar residues" evidence="14">
    <location>
        <begin position="525"/>
        <end position="534"/>
    </location>
</feature>
<evidence type="ECO:0000313" key="18">
    <source>
        <dbReference type="Proteomes" id="UP000606974"/>
    </source>
</evidence>
<dbReference type="SMART" id="SM00220">
    <property type="entry name" value="S_TKc"/>
    <property type="match status" value="1"/>
</dbReference>
<feature type="compositionally biased region" description="Polar residues" evidence="14">
    <location>
        <begin position="630"/>
        <end position="648"/>
    </location>
</feature>
<dbReference type="EC" id="2.7.11.1" evidence="2"/>
<dbReference type="Proteomes" id="UP000606974">
    <property type="component" value="Unassembled WGS sequence"/>
</dbReference>
<comment type="catalytic activity">
    <reaction evidence="13">
        <text>L-seryl-[protein] + ATP = O-phospho-L-seryl-[protein] + ADP + H(+)</text>
        <dbReference type="Rhea" id="RHEA:17989"/>
        <dbReference type="Rhea" id="RHEA-COMP:9863"/>
        <dbReference type="Rhea" id="RHEA-COMP:11604"/>
        <dbReference type="ChEBI" id="CHEBI:15378"/>
        <dbReference type="ChEBI" id="CHEBI:29999"/>
        <dbReference type="ChEBI" id="CHEBI:30616"/>
        <dbReference type="ChEBI" id="CHEBI:83421"/>
        <dbReference type="ChEBI" id="CHEBI:456216"/>
        <dbReference type="EC" id="2.7.11.1"/>
    </reaction>
</comment>
<keyword evidence="18" id="KW-1185">Reference proteome</keyword>
<dbReference type="PANTHER" id="PTHR24348">
    <property type="entry name" value="SERINE/THREONINE-PROTEIN KINASE UNC-51-RELATED"/>
    <property type="match status" value="1"/>
</dbReference>
<dbReference type="InterPro" id="IPR000719">
    <property type="entry name" value="Prot_kinase_dom"/>
</dbReference>
<name>A0A8H7E4P0_9EURO</name>
<feature type="region of interest" description="Disordered" evidence="14">
    <location>
        <begin position="857"/>
        <end position="1008"/>
    </location>
</feature>
<feature type="region of interest" description="Disordered" evidence="14">
    <location>
        <begin position="372"/>
        <end position="777"/>
    </location>
</feature>
<evidence type="ECO:0000256" key="9">
    <source>
        <dbReference type="ARBA" id="ARBA00022840"/>
    </source>
</evidence>
<dbReference type="EMBL" id="JAACFV010000059">
    <property type="protein sequence ID" value="KAF7508033.1"/>
    <property type="molecule type" value="Genomic_DNA"/>
</dbReference>
<dbReference type="OrthoDB" id="10252171at2759"/>
<feature type="region of interest" description="Disordered" evidence="14">
    <location>
        <begin position="270"/>
        <end position="329"/>
    </location>
</feature>
<keyword evidence="8" id="KW-0418">Kinase</keyword>
<dbReference type="Pfam" id="PF00069">
    <property type="entry name" value="Pkinase"/>
    <property type="match status" value="1"/>
</dbReference>
<comment type="catalytic activity">
    <reaction evidence="12">
        <text>L-threonyl-[protein] + ATP = O-phospho-L-threonyl-[protein] + ADP + H(+)</text>
        <dbReference type="Rhea" id="RHEA:46608"/>
        <dbReference type="Rhea" id="RHEA-COMP:11060"/>
        <dbReference type="Rhea" id="RHEA-COMP:11605"/>
        <dbReference type="ChEBI" id="CHEBI:15378"/>
        <dbReference type="ChEBI" id="CHEBI:30013"/>
        <dbReference type="ChEBI" id="CHEBI:30616"/>
        <dbReference type="ChEBI" id="CHEBI:61977"/>
        <dbReference type="ChEBI" id="CHEBI:456216"/>
        <dbReference type="EC" id="2.7.11.1"/>
    </reaction>
</comment>
<evidence type="ECO:0000259" key="16">
    <source>
        <dbReference type="PROSITE" id="PS50011"/>
    </source>
</evidence>
<evidence type="ECO:0000256" key="13">
    <source>
        <dbReference type="ARBA" id="ARBA00048679"/>
    </source>
</evidence>
<keyword evidence="15" id="KW-0472">Membrane</keyword>
<feature type="transmembrane region" description="Helical" evidence="15">
    <location>
        <begin position="54"/>
        <end position="76"/>
    </location>
</feature>
<dbReference type="PANTHER" id="PTHR24348:SF22">
    <property type="entry name" value="NON-SPECIFIC SERINE_THREONINE PROTEIN KINASE"/>
    <property type="match status" value="1"/>
</dbReference>
<keyword evidence="15" id="KW-0812">Transmembrane</keyword>
<keyword evidence="10" id="KW-0072">Autophagy</keyword>
<dbReference type="GO" id="GO:0005524">
    <property type="term" value="F:ATP binding"/>
    <property type="evidence" value="ECO:0007669"/>
    <property type="project" value="UniProtKB-KW"/>
</dbReference>
<dbReference type="GO" id="GO:0034727">
    <property type="term" value="P:piecemeal microautophagy of the nucleus"/>
    <property type="evidence" value="ECO:0007669"/>
    <property type="project" value="TreeGrafter"/>
</dbReference>
<keyword evidence="5" id="KW-0723">Serine/threonine-protein kinase</keyword>